<evidence type="ECO:0000256" key="1">
    <source>
        <dbReference type="SAM" id="MobiDB-lite"/>
    </source>
</evidence>
<accession>A0AAV7T2F0</accession>
<gene>
    <name evidence="2" type="ORF">NDU88_002458</name>
</gene>
<organism evidence="2 3">
    <name type="scientific">Pleurodeles waltl</name>
    <name type="common">Iberian ribbed newt</name>
    <dbReference type="NCBI Taxonomy" id="8319"/>
    <lineage>
        <taxon>Eukaryota</taxon>
        <taxon>Metazoa</taxon>
        <taxon>Chordata</taxon>
        <taxon>Craniata</taxon>
        <taxon>Vertebrata</taxon>
        <taxon>Euteleostomi</taxon>
        <taxon>Amphibia</taxon>
        <taxon>Batrachia</taxon>
        <taxon>Caudata</taxon>
        <taxon>Salamandroidea</taxon>
        <taxon>Salamandridae</taxon>
        <taxon>Pleurodelinae</taxon>
        <taxon>Pleurodeles</taxon>
    </lineage>
</organism>
<dbReference type="Proteomes" id="UP001066276">
    <property type="component" value="Chromosome 4_1"/>
</dbReference>
<proteinExistence type="predicted"/>
<evidence type="ECO:0000313" key="3">
    <source>
        <dbReference type="Proteomes" id="UP001066276"/>
    </source>
</evidence>
<feature type="compositionally biased region" description="Basic residues" evidence="1">
    <location>
        <begin position="18"/>
        <end position="28"/>
    </location>
</feature>
<evidence type="ECO:0000313" key="2">
    <source>
        <dbReference type="EMBL" id="KAJ1170585.1"/>
    </source>
</evidence>
<dbReference type="AlphaFoldDB" id="A0AAV7T2F0"/>
<comment type="caution">
    <text evidence="2">The sequence shown here is derived from an EMBL/GenBank/DDBJ whole genome shotgun (WGS) entry which is preliminary data.</text>
</comment>
<keyword evidence="3" id="KW-1185">Reference proteome</keyword>
<sequence length="72" mass="7699">MSGGDPGSGSRSGGGKHTGPRRVVRPRQRPLLEPRRGRSGSFARIVPALLLQIRGLRRGGASRFLSESAHLN</sequence>
<name>A0AAV7T2F0_PLEWA</name>
<feature type="region of interest" description="Disordered" evidence="1">
    <location>
        <begin position="1"/>
        <end position="39"/>
    </location>
</feature>
<feature type="compositionally biased region" description="Gly residues" evidence="1">
    <location>
        <begin position="1"/>
        <end position="17"/>
    </location>
</feature>
<dbReference type="EMBL" id="JANPWB010000007">
    <property type="protein sequence ID" value="KAJ1170585.1"/>
    <property type="molecule type" value="Genomic_DNA"/>
</dbReference>
<protein>
    <submittedName>
        <fullName evidence="2">Uncharacterized protein</fullName>
    </submittedName>
</protein>
<reference evidence="2" key="1">
    <citation type="journal article" date="2022" name="bioRxiv">
        <title>Sequencing and chromosome-scale assembly of the giantPleurodeles waltlgenome.</title>
        <authorList>
            <person name="Brown T."/>
            <person name="Elewa A."/>
            <person name="Iarovenko S."/>
            <person name="Subramanian E."/>
            <person name="Araus A.J."/>
            <person name="Petzold A."/>
            <person name="Susuki M."/>
            <person name="Suzuki K.-i.T."/>
            <person name="Hayashi T."/>
            <person name="Toyoda A."/>
            <person name="Oliveira C."/>
            <person name="Osipova E."/>
            <person name="Leigh N.D."/>
            <person name="Simon A."/>
            <person name="Yun M.H."/>
        </authorList>
    </citation>
    <scope>NUCLEOTIDE SEQUENCE</scope>
    <source>
        <strain evidence="2">20211129_DDA</strain>
        <tissue evidence="2">Liver</tissue>
    </source>
</reference>